<proteinExistence type="predicted"/>
<dbReference type="PANTHER" id="PTHR31672:SF13">
    <property type="entry name" value="F-BOX PROTEIN CPR30-LIKE"/>
    <property type="match status" value="1"/>
</dbReference>
<dbReference type="SUPFAM" id="SSF50965">
    <property type="entry name" value="Galactose oxidase, central domain"/>
    <property type="match status" value="1"/>
</dbReference>
<dbReference type="InterPro" id="IPR011043">
    <property type="entry name" value="Gal_Oxase/kelch_b-propeller"/>
</dbReference>
<dbReference type="NCBIfam" id="TIGR01640">
    <property type="entry name" value="F_box_assoc_1"/>
    <property type="match status" value="1"/>
</dbReference>
<name>A0A7J6WYX0_THATH</name>
<evidence type="ECO:0000313" key="2">
    <source>
        <dbReference type="EMBL" id="KAF5201765.1"/>
    </source>
</evidence>
<organism evidence="2 3">
    <name type="scientific">Thalictrum thalictroides</name>
    <name type="common">Rue-anemone</name>
    <name type="synonym">Anemone thalictroides</name>
    <dbReference type="NCBI Taxonomy" id="46969"/>
    <lineage>
        <taxon>Eukaryota</taxon>
        <taxon>Viridiplantae</taxon>
        <taxon>Streptophyta</taxon>
        <taxon>Embryophyta</taxon>
        <taxon>Tracheophyta</taxon>
        <taxon>Spermatophyta</taxon>
        <taxon>Magnoliopsida</taxon>
        <taxon>Ranunculales</taxon>
        <taxon>Ranunculaceae</taxon>
        <taxon>Thalictroideae</taxon>
        <taxon>Thalictrum</taxon>
    </lineage>
</organism>
<dbReference type="Gene3D" id="2.120.10.80">
    <property type="entry name" value="Kelch-type beta propeller"/>
    <property type="match status" value="1"/>
</dbReference>
<dbReference type="PANTHER" id="PTHR31672">
    <property type="entry name" value="BNACNNG10540D PROTEIN"/>
    <property type="match status" value="1"/>
</dbReference>
<dbReference type="InterPro" id="IPR006527">
    <property type="entry name" value="F-box-assoc_dom_typ1"/>
</dbReference>
<evidence type="ECO:0000259" key="1">
    <source>
        <dbReference type="Pfam" id="PF07734"/>
    </source>
</evidence>
<feature type="domain" description="F-box associated beta-propeller type 1" evidence="1">
    <location>
        <begin position="6"/>
        <end position="214"/>
    </location>
</feature>
<evidence type="ECO:0000313" key="3">
    <source>
        <dbReference type="Proteomes" id="UP000554482"/>
    </source>
</evidence>
<dbReference type="OrthoDB" id="5314306at2759"/>
<gene>
    <name evidence="2" type="ORF">FRX31_008651</name>
</gene>
<reference evidence="2 3" key="1">
    <citation type="submission" date="2020-06" db="EMBL/GenBank/DDBJ databases">
        <title>Transcriptomic and genomic resources for Thalictrum thalictroides and T. hernandezii: Facilitating candidate gene discovery in an emerging model plant lineage.</title>
        <authorList>
            <person name="Arias T."/>
            <person name="Riano-Pachon D.M."/>
            <person name="Di Stilio V.S."/>
        </authorList>
    </citation>
    <scope>NUCLEOTIDE SEQUENCE [LARGE SCALE GENOMIC DNA]</scope>
    <source>
        <strain evidence="3">cv. WT478/WT964</strain>
        <tissue evidence="2">Leaves</tissue>
    </source>
</reference>
<keyword evidence="3" id="KW-1185">Reference proteome</keyword>
<dbReference type="Pfam" id="PF07734">
    <property type="entry name" value="FBA_1"/>
    <property type="match status" value="1"/>
</dbReference>
<dbReference type="EMBL" id="JABWDY010008987">
    <property type="protein sequence ID" value="KAF5201765.1"/>
    <property type="molecule type" value="Genomic_DNA"/>
</dbReference>
<dbReference type="AlphaFoldDB" id="A0A7J6WYX0"/>
<dbReference type="InterPro" id="IPR050796">
    <property type="entry name" value="SCF_F-box_component"/>
</dbReference>
<dbReference type="InterPro" id="IPR017451">
    <property type="entry name" value="F-box-assoc_interact_dom"/>
</dbReference>
<comment type="caution">
    <text evidence="2">The sequence shown here is derived from an EMBL/GenBank/DDBJ whole genome shotgun (WGS) entry which is preliminary data.</text>
</comment>
<dbReference type="Proteomes" id="UP000554482">
    <property type="component" value="Unassembled WGS sequence"/>
</dbReference>
<protein>
    <submittedName>
        <fullName evidence="2">F-box family protein</fullName>
    </submittedName>
</protein>
<sequence length="301" mass="34029">MPSFNTISIIGSCNGLVCLSNDKSYVLVWNPSTREYAFVSPGYCGDGTKNNEHSTAVMGFGYDSVTEDYKLVKIEYFYDAYGFGSMTEFDRCEVRVYTLGTNSWRLIDDTPSPPCYIGNLTRVAHVNGVLYWVGLRGIGIELSKSIISFNLRTEKFGEVSWPEFEDHSYRDLGLGVLQGCLCVFSYHLERVDIWVTKDYDMEESWSWTRQFSIARSTKYLEPLVLQKNGEILLQMGFRSLLVYDPLNETVQVPHVRGIPDRFRTSTYVESLTSVASLMGMVGNSVAARISQGKNSEVDDNI</sequence>
<accession>A0A7J6WYX0</accession>
<dbReference type="InterPro" id="IPR015915">
    <property type="entry name" value="Kelch-typ_b-propeller"/>
</dbReference>